<dbReference type="RefSeq" id="WP_035950903.1">
    <property type="nucleotide sequence ID" value="NZ_BMEA01000002.1"/>
</dbReference>
<protein>
    <recommendedName>
        <fullName evidence="3">DUF664 domain-containing protein</fullName>
    </recommendedName>
</protein>
<dbReference type="Pfam" id="PF04978">
    <property type="entry name" value="MST"/>
    <property type="match status" value="1"/>
</dbReference>
<reference evidence="1" key="1">
    <citation type="journal article" date="2014" name="Int. J. Syst. Evol. Microbiol.">
        <title>Complete genome sequence of Corynebacterium casei LMG S-19264T (=DSM 44701T), isolated from a smear-ripened cheese.</title>
        <authorList>
            <consortium name="US DOE Joint Genome Institute (JGI-PGF)"/>
            <person name="Walter F."/>
            <person name="Albersmeier A."/>
            <person name="Kalinowski J."/>
            <person name="Ruckert C."/>
        </authorList>
    </citation>
    <scope>NUCLEOTIDE SEQUENCE</scope>
    <source>
        <strain evidence="1">CGMCC 1.10749</strain>
    </source>
</reference>
<dbReference type="Proteomes" id="UP000628079">
    <property type="component" value="Unassembled WGS sequence"/>
</dbReference>
<evidence type="ECO:0000313" key="2">
    <source>
        <dbReference type="Proteomes" id="UP000628079"/>
    </source>
</evidence>
<dbReference type="InterPro" id="IPR034660">
    <property type="entry name" value="DinB/YfiT-like"/>
</dbReference>
<comment type="caution">
    <text evidence="1">The sequence shown here is derived from an EMBL/GenBank/DDBJ whole genome shotgun (WGS) entry which is preliminary data.</text>
</comment>
<sequence>MITRDSYLAFCDDALDAYAVIARQLGDSRVNAVAPGVPGSNSAFALVAHVVGVMGRWGRTVNRGIVVPRDRDAEFTATGTVEEALALLESGRARFHEDVRACDPTAAPVNPPTGRDGTAYATQGDVLLHVYEELAQHLGQLEVTRDVLLTDEVDDAAP</sequence>
<organism evidence="1 2">
    <name type="scientific">Knoellia flava</name>
    <dbReference type="NCBI Taxonomy" id="913969"/>
    <lineage>
        <taxon>Bacteria</taxon>
        <taxon>Bacillati</taxon>
        <taxon>Actinomycetota</taxon>
        <taxon>Actinomycetes</taxon>
        <taxon>Micrococcales</taxon>
        <taxon>Intrasporangiaceae</taxon>
        <taxon>Knoellia</taxon>
    </lineage>
</organism>
<dbReference type="InterPro" id="IPR007061">
    <property type="entry name" value="MST-like"/>
</dbReference>
<proteinExistence type="predicted"/>
<evidence type="ECO:0008006" key="3">
    <source>
        <dbReference type="Google" id="ProtNLM"/>
    </source>
</evidence>
<reference evidence="1" key="2">
    <citation type="submission" date="2020-09" db="EMBL/GenBank/DDBJ databases">
        <authorList>
            <person name="Sun Q."/>
            <person name="Zhou Y."/>
        </authorList>
    </citation>
    <scope>NUCLEOTIDE SEQUENCE</scope>
    <source>
        <strain evidence="1">CGMCC 1.10749</strain>
    </source>
</reference>
<gene>
    <name evidence="1" type="ORF">GCM10011314_26220</name>
</gene>
<dbReference type="SUPFAM" id="SSF109854">
    <property type="entry name" value="DinB/YfiT-like putative metalloenzymes"/>
    <property type="match status" value="1"/>
</dbReference>
<evidence type="ECO:0000313" key="1">
    <source>
        <dbReference type="EMBL" id="GGB85272.1"/>
    </source>
</evidence>
<dbReference type="Gene3D" id="1.20.120.450">
    <property type="entry name" value="dinb family like domain"/>
    <property type="match status" value="1"/>
</dbReference>
<dbReference type="EMBL" id="BMEA01000002">
    <property type="protein sequence ID" value="GGB85272.1"/>
    <property type="molecule type" value="Genomic_DNA"/>
</dbReference>
<accession>A0A8H9FVU0</accession>
<dbReference type="AlphaFoldDB" id="A0A8H9FVU0"/>
<name>A0A8H9FVU0_9MICO</name>